<dbReference type="EMBL" id="BPVZ01000107">
    <property type="protein sequence ID" value="GKV34691.1"/>
    <property type="molecule type" value="Genomic_DNA"/>
</dbReference>
<dbReference type="PANTHER" id="PTHR48258">
    <property type="entry name" value="DUF4218 DOMAIN-CONTAINING PROTEIN-RELATED"/>
    <property type="match status" value="1"/>
</dbReference>
<evidence type="ECO:0000256" key="1">
    <source>
        <dbReference type="SAM" id="MobiDB-lite"/>
    </source>
</evidence>
<proteinExistence type="predicted"/>
<dbReference type="AlphaFoldDB" id="A0AAV5LCS3"/>
<reference evidence="2 3" key="1">
    <citation type="journal article" date="2021" name="Commun. Biol.">
        <title>The genome of Shorea leprosula (Dipterocarpaceae) highlights the ecological relevance of drought in aseasonal tropical rainforests.</title>
        <authorList>
            <person name="Ng K.K.S."/>
            <person name="Kobayashi M.J."/>
            <person name="Fawcett J.A."/>
            <person name="Hatakeyama M."/>
            <person name="Paape T."/>
            <person name="Ng C.H."/>
            <person name="Ang C.C."/>
            <person name="Tnah L.H."/>
            <person name="Lee C.T."/>
            <person name="Nishiyama T."/>
            <person name="Sese J."/>
            <person name="O'Brien M.J."/>
            <person name="Copetti D."/>
            <person name="Mohd Noor M.I."/>
            <person name="Ong R.C."/>
            <person name="Putra M."/>
            <person name="Sireger I.Z."/>
            <person name="Indrioko S."/>
            <person name="Kosugi Y."/>
            <person name="Izuno A."/>
            <person name="Isagi Y."/>
            <person name="Lee S.L."/>
            <person name="Shimizu K.K."/>
        </authorList>
    </citation>
    <scope>NUCLEOTIDE SEQUENCE [LARGE SCALE GENOMIC DNA]</scope>
    <source>
        <strain evidence="2">214</strain>
    </source>
</reference>
<dbReference type="Proteomes" id="UP001054252">
    <property type="component" value="Unassembled WGS sequence"/>
</dbReference>
<keyword evidence="3" id="KW-1185">Reference proteome</keyword>
<comment type="caution">
    <text evidence="2">The sequence shown here is derived from an EMBL/GenBank/DDBJ whole genome shotgun (WGS) entry which is preliminary data.</text>
</comment>
<feature type="compositionally biased region" description="Acidic residues" evidence="1">
    <location>
        <begin position="125"/>
        <end position="139"/>
    </location>
</feature>
<organism evidence="2 3">
    <name type="scientific">Rubroshorea leprosula</name>
    <dbReference type="NCBI Taxonomy" id="152421"/>
    <lineage>
        <taxon>Eukaryota</taxon>
        <taxon>Viridiplantae</taxon>
        <taxon>Streptophyta</taxon>
        <taxon>Embryophyta</taxon>
        <taxon>Tracheophyta</taxon>
        <taxon>Spermatophyta</taxon>
        <taxon>Magnoliopsida</taxon>
        <taxon>eudicotyledons</taxon>
        <taxon>Gunneridae</taxon>
        <taxon>Pentapetalae</taxon>
        <taxon>rosids</taxon>
        <taxon>malvids</taxon>
        <taxon>Malvales</taxon>
        <taxon>Dipterocarpaceae</taxon>
        <taxon>Rubroshorea</taxon>
    </lineage>
</organism>
<evidence type="ECO:0000313" key="3">
    <source>
        <dbReference type="Proteomes" id="UP001054252"/>
    </source>
</evidence>
<protein>
    <recommendedName>
        <fullName evidence="4">DUF4216 domain-containing protein</fullName>
    </recommendedName>
</protein>
<evidence type="ECO:0008006" key="4">
    <source>
        <dbReference type="Google" id="ProtNLM"/>
    </source>
</evidence>
<sequence>MNSGVCVKGTTFNDESDYYGSLKEIIEVQYFDSYVHQSVILFKCEWYDINKGIVFDACKIRARAIIDTSSLNDGGNVYYQDDDPPMPQLVQPSTVLNNHVSLASQGGEEVVISEVMQLPYVTEEECVGEDDDEEEEFDGTETSKEEEQPTVTQPPLADDQFIGDDATMEEDTEERNLEAELDAEYVVLDPELDAQLEEELSRAVPKTGRGMDKGDDALTDPSQRKVLSLNHRGTFSHERFGRIATVIWKYFYDEPVLFWSSWPEEKKRISWENFQRTYYWEEDDARVYKIWRLYCRNRFRDELHRARKAWVRDKKLLEFMHKDTFKILLAKWRSPKYIALQEKGRQNRSKGDRVTHTTGCLSIGIHEDQLVKDAPPTWICPQAEQTYHGPNKDSWPKWDPLIWKEVVGPPKKGQMRGMSTLQDPAEHGIPWQRYDMSDTSSSTTRILTTQVQQLQSKLTQVREEMAERGQTKVAARIHTKVSQRVSEMEASFERRFQEHMCLLSQQYSMNATQP</sequence>
<dbReference type="PANTHER" id="PTHR48258:SF3">
    <property type="entry name" value="FK506-BINDING PROTEIN 4-LIKE ISOFORM X1"/>
    <property type="match status" value="1"/>
</dbReference>
<feature type="region of interest" description="Disordered" evidence="1">
    <location>
        <begin position="125"/>
        <end position="162"/>
    </location>
</feature>
<name>A0AAV5LCS3_9ROSI</name>
<gene>
    <name evidence="2" type="ORF">SLEP1_g43043</name>
</gene>
<accession>A0AAV5LCS3</accession>
<evidence type="ECO:0000313" key="2">
    <source>
        <dbReference type="EMBL" id="GKV34691.1"/>
    </source>
</evidence>